<protein>
    <submittedName>
        <fullName evidence="1">Uncharacterized protein</fullName>
    </submittedName>
</protein>
<evidence type="ECO:0000313" key="1">
    <source>
        <dbReference type="EMBL" id="KAF2207970.1"/>
    </source>
</evidence>
<reference evidence="1" key="1">
    <citation type="journal article" date="2020" name="Stud. Mycol.">
        <title>101 Dothideomycetes genomes: a test case for predicting lifestyles and emergence of pathogens.</title>
        <authorList>
            <person name="Haridas S."/>
            <person name="Albert R."/>
            <person name="Binder M."/>
            <person name="Bloem J."/>
            <person name="Labutti K."/>
            <person name="Salamov A."/>
            <person name="Andreopoulos B."/>
            <person name="Baker S."/>
            <person name="Barry K."/>
            <person name="Bills G."/>
            <person name="Bluhm B."/>
            <person name="Cannon C."/>
            <person name="Castanera R."/>
            <person name="Culley D."/>
            <person name="Daum C."/>
            <person name="Ezra D."/>
            <person name="Gonzalez J."/>
            <person name="Henrissat B."/>
            <person name="Kuo A."/>
            <person name="Liang C."/>
            <person name="Lipzen A."/>
            <person name="Lutzoni F."/>
            <person name="Magnuson J."/>
            <person name="Mondo S."/>
            <person name="Nolan M."/>
            <person name="Ohm R."/>
            <person name="Pangilinan J."/>
            <person name="Park H.-J."/>
            <person name="Ramirez L."/>
            <person name="Alfaro M."/>
            <person name="Sun H."/>
            <person name="Tritt A."/>
            <person name="Yoshinaga Y."/>
            <person name="Zwiers L.-H."/>
            <person name="Turgeon B."/>
            <person name="Goodwin S."/>
            <person name="Spatafora J."/>
            <person name="Crous P."/>
            <person name="Grigoriev I."/>
        </authorList>
    </citation>
    <scope>NUCLEOTIDE SEQUENCE</scope>
    <source>
        <strain evidence="1">SCOH1-5</strain>
    </source>
</reference>
<dbReference type="Proteomes" id="UP000799539">
    <property type="component" value="Unassembled WGS sequence"/>
</dbReference>
<sequence length="157" mass="17522">MGRMGLDSFWNDTSLQRKAMTYHSRGLPIPHLRGPAILYSKKTPSTTAMNFVDARFFDTGEQRHTRGSESAALENFVTKLNSFVLARADNGTQLGVPQQLDTDLYTSTYSIAYPHRDEWHQHPDGNITIITAPYASAPREPHLQHRLPSATAAPQTA</sequence>
<keyword evidence="2" id="KW-1185">Reference proteome</keyword>
<evidence type="ECO:0000313" key="2">
    <source>
        <dbReference type="Proteomes" id="UP000799539"/>
    </source>
</evidence>
<name>A0A6A6F410_9PEZI</name>
<gene>
    <name evidence="1" type="ORF">CERZMDRAFT_101824</name>
</gene>
<accession>A0A6A6F410</accession>
<dbReference type="AlphaFoldDB" id="A0A6A6F410"/>
<organism evidence="1 2">
    <name type="scientific">Cercospora zeae-maydis SCOH1-5</name>
    <dbReference type="NCBI Taxonomy" id="717836"/>
    <lineage>
        <taxon>Eukaryota</taxon>
        <taxon>Fungi</taxon>
        <taxon>Dikarya</taxon>
        <taxon>Ascomycota</taxon>
        <taxon>Pezizomycotina</taxon>
        <taxon>Dothideomycetes</taxon>
        <taxon>Dothideomycetidae</taxon>
        <taxon>Mycosphaerellales</taxon>
        <taxon>Mycosphaerellaceae</taxon>
        <taxon>Cercospora</taxon>
    </lineage>
</organism>
<dbReference type="EMBL" id="ML992698">
    <property type="protein sequence ID" value="KAF2207970.1"/>
    <property type="molecule type" value="Genomic_DNA"/>
</dbReference>
<proteinExistence type="predicted"/>